<evidence type="ECO:0000256" key="1">
    <source>
        <dbReference type="SAM" id="Phobius"/>
    </source>
</evidence>
<dbReference type="Proteomes" id="UP000588806">
    <property type="component" value="Unassembled WGS sequence"/>
</dbReference>
<evidence type="ECO:0000313" key="3">
    <source>
        <dbReference type="Proteomes" id="UP000588806"/>
    </source>
</evidence>
<reference evidence="2 3" key="2">
    <citation type="submission" date="2020-06" db="EMBL/GenBank/DDBJ databases">
        <title>Halomonas songnenensis sp. nov., a moderately halophilic bacterium isolated from saline and alkaline soils.</title>
        <authorList>
            <person name="Jiang J."/>
            <person name="Pan Y."/>
        </authorList>
    </citation>
    <scope>NUCLEOTIDE SEQUENCE [LARGE SCALE GENOMIC DNA]</scope>
    <source>
        <strain evidence="2 3">TBZ9</strain>
    </source>
</reference>
<keyword evidence="1" id="KW-1133">Transmembrane helix</keyword>
<accession>A0A7Y3TZS5</accession>
<keyword evidence="1" id="KW-0472">Membrane</keyword>
<evidence type="ECO:0000313" key="2">
    <source>
        <dbReference type="EMBL" id="NOG32710.1"/>
    </source>
</evidence>
<feature type="transmembrane region" description="Helical" evidence="1">
    <location>
        <begin position="16"/>
        <end position="34"/>
    </location>
</feature>
<keyword evidence="1" id="KW-0812">Transmembrane</keyword>
<gene>
    <name evidence="2" type="ORF">HLB35_14820</name>
</gene>
<sequence length="245" mass="27305">MLLVDFVVLLLKQWKIMLTSVVCIILLTLAALWLKPVKYGFVTTYTIASYETLEGNRVGLEEPEEVIAKLDNTFIDKQHRRLLQDDEIADITFEVEVSNPRNTLSLLISSDADTAYQPVVEQFHEGLIASIQEDQHQLVEGVTERLNAQYEAYSQALEAARKSNSEAAGELQVSFFEDMLQLDRRIESINPGGPTQLALQSLKPNGIGKTFILAIGVIVALLVAPLVAVFSIFVKQVAIAYRRAK</sequence>
<dbReference type="AlphaFoldDB" id="A0A7Y3TZS5"/>
<comment type="caution">
    <text evidence="2">The sequence shown here is derived from an EMBL/GenBank/DDBJ whole genome shotgun (WGS) entry which is preliminary data.</text>
</comment>
<name>A0A7Y3TZS5_9GAMM</name>
<keyword evidence="3" id="KW-1185">Reference proteome</keyword>
<proteinExistence type="predicted"/>
<organism evidence="2 3">
    <name type="scientific">Vreelandella azerica</name>
    <dbReference type="NCBI Taxonomy" id="2732867"/>
    <lineage>
        <taxon>Bacteria</taxon>
        <taxon>Pseudomonadati</taxon>
        <taxon>Pseudomonadota</taxon>
        <taxon>Gammaproteobacteria</taxon>
        <taxon>Oceanospirillales</taxon>
        <taxon>Halomonadaceae</taxon>
        <taxon>Vreelandella</taxon>
    </lineage>
</organism>
<reference evidence="2 3" key="1">
    <citation type="submission" date="2020-05" db="EMBL/GenBank/DDBJ databases">
        <authorList>
            <person name="Ruan W."/>
            <person name="Jeon C.O."/>
            <person name="Chun B.H."/>
        </authorList>
    </citation>
    <scope>NUCLEOTIDE SEQUENCE [LARGE SCALE GENOMIC DNA]</scope>
    <source>
        <strain evidence="2 3">TBZ9</strain>
    </source>
</reference>
<feature type="transmembrane region" description="Helical" evidence="1">
    <location>
        <begin position="211"/>
        <end position="234"/>
    </location>
</feature>
<protein>
    <submittedName>
        <fullName evidence="2">Lipopolysaccharide biosynthesis protein</fullName>
    </submittedName>
</protein>
<dbReference type="EMBL" id="JABFHI010000008">
    <property type="protein sequence ID" value="NOG32710.1"/>
    <property type="molecule type" value="Genomic_DNA"/>
</dbReference>